<dbReference type="HAMAP" id="MF_02209">
    <property type="entry name" value="MurL"/>
    <property type="match status" value="1"/>
</dbReference>
<keyword evidence="1" id="KW-0132">Cell division</keyword>
<evidence type="ECO:0000313" key="4">
    <source>
        <dbReference type="EMBL" id="MCD2192033.1"/>
    </source>
</evidence>
<dbReference type="InterPro" id="IPR043689">
    <property type="entry name" value="MurL"/>
</dbReference>
<protein>
    <recommendedName>
        <fullName evidence="1">UDP-N-acetyl-alpha-D-muramoyl-L-alanyl-L-glutamate epimerase</fullName>
        <ecNumber evidence="1">5.1.1.23</ecNumber>
    </recommendedName>
    <alternativeName>
        <fullName evidence="1">UDP-MurNAc-L-Ala-L-Glu epimerase</fullName>
    </alternativeName>
</protein>
<evidence type="ECO:0000256" key="1">
    <source>
        <dbReference type="HAMAP-Rule" id="MF_02209"/>
    </source>
</evidence>
<dbReference type="InterPro" id="IPR058740">
    <property type="entry name" value="MurL_N"/>
</dbReference>
<keyword evidence="1" id="KW-0961">Cell wall biogenesis/degradation</keyword>
<feature type="domain" description="MurL C-terminal" evidence="2">
    <location>
        <begin position="319"/>
        <end position="431"/>
    </location>
</feature>
<dbReference type="Pfam" id="PF26298">
    <property type="entry name" value="MurL_epimerase_C"/>
    <property type="match status" value="1"/>
</dbReference>
<dbReference type="EMBL" id="JAJNDB010000001">
    <property type="protein sequence ID" value="MCD2192033.1"/>
    <property type="molecule type" value="Genomic_DNA"/>
</dbReference>
<keyword evidence="5" id="KW-1185">Reference proteome</keyword>
<reference evidence="4 5" key="1">
    <citation type="submission" date="2021-11" db="EMBL/GenBank/DDBJ databases">
        <title>Draft genome sequence of Actinomycetospora sp. SF1 isolated from the rhizosphere soil.</title>
        <authorList>
            <person name="Duangmal K."/>
            <person name="Chantavorakit T."/>
        </authorList>
    </citation>
    <scope>NUCLEOTIDE SEQUENCE [LARGE SCALE GENOMIC DNA]</scope>
    <source>
        <strain evidence="4 5">TBRC 5722</strain>
    </source>
</reference>
<organism evidence="4 5">
    <name type="scientific">Actinomycetospora endophytica</name>
    <dbReference type="NCBI Taxonomy" id="2291215"/>
    <lineage>
        <taxon>Bacteria</taxon>
        <taxon>Bacillati</taxon>
        <taxon>Actinomycetota</taxon>
        <taxon>Actinomycetes</taxon>
        <taxon>Pseudonocardiales</taxon>
        <taxon>Pseudonocardiaceae</taxon>
        <taxon>Actinomycetospora</taxon>
    </lineage>
</organism>
<name>A0ABS8P1B5_9PSEU</name>
<dbReference type="Proteomes" id="UP001199469">
    <property type="component" value="Unassembled WGS sequence"/>
</dbReference>
<dbReference type="Pfam" id="PF26299">
    <property type="entry name" value="MurL_N"/>
    <property type="match status" value="1"/>
</dbReference>
<accession>A0ABS8P1B5</accession>
<sequence length="468" mass="51274">MEWLDESRWADIHTFRYRGLRFDPSTGVAEFDYLHDGSAQQLRFTDTIEFPLPCGDVDPAALESFGRVLELLYVAVGTVYYKGVAPGRVSVDAVPLAPAATRWAEALYQRGLAEFAHRWTLEHVLDLPVETEHRSPVGEFRELATAGRIPLVAIGGGKDSIVALEILHTAGFAPAMFAVEREPTPLLEEIMARGPGPGLLIRRQQDPEMTRLLRENAMRVGHVPVTAINALAGAAAGALHGLGPVVLANERSADESTMVWRGREVNHQWAKGSEAESLLDAALREHAGLGTGCFSLLRGLSELAICRLFAATRDYDALLTSCNFAFRMSHQGRTQRWCNDCAKCRFVFLALASSMEKRRLLEIFAHDLLDDPSQLDGYRELAGLAGHKPFECVGEIAETRAAAAMLAEDPRWRRARVVRELAAQLPPMPAATADGVWQVDKAPAAPEAYQHAVDQWVPVAPPLPHGGS</sequence>
<comment type="caution">
    <text evidence="4">The sequence shown here is derived from an EMBL/GenBank/DDBJ whole genome shotgun (WGS) entry which is preliminary data.</text>
</comment>
<comment type="similarity">
    <text evidence="1">Belongs to the MurL family.</text>
</comment>
<keyword evidence="1" id="KW-0573">Peptidoglycan synthesis</keyword>
<comment type="pathway">
    <text evidence="1">Cell wall biogenesis; peptidoglycan biosynthesis.</text>
</comment>
<proteinExistence type="inferred from homology"/>
<comment type="function">
    <text evidence="1">Cell wall formation. Catalyzes epimerization of the terminal L-glutamate in UDP-N-acetyl-alpha-D-muramoyl-L-alanyl-L-glutamate.</text>
</comment>
<keyword evidence="1" id="KW-0131">Cell cycle</keyword>
<keyword evidence="1" id="KW-0413">Isomerase</keyword>
<feature type="domain" description="MurL N-terminal" evidence="3">
    <location>
        <begin position="10"/>
        <end position="296"/>
    </location>
</feature>
<dbReference type="RefSeq" id="WP_230729724.1">
    <property type="nucleotide sequence ID" value="NZ_JAJNDB010000001.1"/>
</dbReference>
<dbReference type="EC" id="5.1.1.23" evidence="1"/>
<comment type="catalytic activity">
    <reaction evidence="1">
        <text>UDP-N-acetyl-alpha-D-muramoyl-L-alanyl-L-glutamate + ATP + H2O = UDP-N-acetyl-alpha-D-muramoyl-L-alanyl-D-glutamate + AMP + diphosphate + H(+)</text>
        <dbReference type="Rhea" id="RHEA:58812"/>
        <dbReference type="ChEBI" id="CHEBI:15377"/>
        <dbReference type="ChEBI" id="CHEBI:15378"/>
        <dbReference type="ChEBI" id="CHEBI:30616"/>
        <dbReference type="ChEBI" id="CHEBI:33019"/>
        <dbReference type="ChEBI" id="CHEBI:83900"/>
        <dbReference type="ChEBI" id="CHEBI:142725"/>
        <dbReference type="ChEBI" id="CHEBI:456215"/>
        <dbReference type="EC" id="5.1.1.23"/>
    </reaction>
</comment>
<keyword evidence="1" id="KW-0133">Cell shape</keyword>
<evidence type="ECO:0000313" key="5">
    <source>
        <dbReference type="Proteomes" id="UP001199469"/>
    </source>
</evidence>
<evidence type="ECO:0000259" key="3">
    <source>
        <dbReference type="Pfam" id="PF26299"/>
    </source>
</evidence>
<gene>
    <name evidence="1" type="primary">murL</name>
    <name evidence="4" type="ORF">LQ327_01335</name>
</gene>
<evidence type="ECO:0000259" key="2">
    <source>
        <dbReference type="Pfam" id="PF26298"/>
    </source>
</evidence>
<dbReference type="InterPro" id="IPR058741">
    <property type="entry name" value="MurL_C"/>
</dbReference>